<accession>A0A7J6R8M0</accession>
<keyword evidence="2" id="KW-1185">Reference proteome</keyword>
<dbReference type="Proteomes" id="UP000553632">
    <property type="component" value="Unassembled WGS sequence"/>
</dbReference>
<organism evidence="1 2">
    <name type="scientific">Perkinsus olseni</name>
    <name type="common">Perkinsus atlanticus</name>
    <dbReference type="NCBI Taxonomy" id="32597"/>
    <lineage>
        <taxon>Eukaryota</taxon>
        <taxon>Sar</taxon>
        <taxon>Alveolata</taxon>
        <taxon>Perkinsozoa</taxon>
        <taxon>Perkinsea</taxon>
        <taxon>Perkinsida</taxon>
        <taxon>Perkinsidae</taxon>
        <taxon>Perkinsus</taxon>
    </lineage>
</organism>
<evidence type="ECO:0000313" key="1">
    <source>
        <dbReference type="EMBL" id="KAF4716897.1"/>
    </source>
</evidence>
<evidence type="ECO:0000313" key="2">
    <source>
        <dbReference type="Proteomes" id="UP000553632"/>
    </source>
</evidence>
<feature type="non-terminal residue" evidence="1">
    <location>
        <position position="1"/>
    </location>
</feature>
<sequence length="964" mass="100280">MPSLPVRDLILRIESPDGSLRDEVVNVQNGVGRFSQVHSTQVGLMKLSVHPYVATIDATLLTGATAEVRWLAGPAQTFEISQPTVQGDIVISTDEELEITVATYDIHGNPSDSDSRTCEVIVDVASVSEAAVSCSPAECSRAVLITRGIGTTAISSTAVQTLRLRIECTGRLDLKLGGIDYLDVSVVAGAAKMILMEGSEFTAVAGSPVSIQLRSVDAHGNLATSFSGFATLKLQESSACQLSRDRFPPEPQPSFTAGRATAQFSNFFAETCIAYLSSANLLAVSVARETVKLTWTPALPVSYRISSELSDQAASVDNLANVTFELLDNYGNVAVNQIGSYNGRLSLAPPSAASAITDNNIFFSAGYSYMQVSHDVPEVVTVGITSMPSGGLVAAGGPHQIEFLPGRAVEVVFNATRNTVVGSAMALSIVARDQYGNLATSLLTTSVWLAVATGTTVQLDPAGGMLTLTNGVAMATATSKVAQTVTFGLSDSPGGATRGAGPISVDNTLELTVRLEDSFGNLVSSVTGWSFVARIVGGASRAFTLVNGEGEARLEHTVAEMVQAGVEDDNGRGVEIDPLVTVTFVPGRAAQLTVSLNATEASVDEAVSANVACSDRYGNLVVDYDADGTVAWNVLGTGSPSDQLAVFSSGRATTILTADRLSSSPSEAVSVSLLVSGNSLGLSVQDATLVWTVGSARFIRLSGGQAATVGTDATITVEIADSHGNPLTALDRSYTVCLTLPAAPILPRDRCITMASPSAAFTFSSLKAGRIVVSLESVDPDTLVLESPKDVLFLPITAAQCAADYNAIGCIAALTVDERTSTVDGSVAATVTARDPYGNVVTDFPGQVEIEVHRGDDIVLTPSNIVQVNGGVGAVSVSTEVPQTDVELRLVDSSDPQLLIDDSASVKIDFTAGEASKYQLSTGNDRLTVSSTAAVVVTVRAYDKFGNTPPAPFSSGKDRVQVYV</sequence>
<name>A0A7J6R8M0_PEROL</name>
<gene>
    <name evidence="1" type="ORF">FOZ63_010736</name>
</gene>
<protein>
    <submittedName>
        <fullName evidence="1">Uncharacterized protein</fullName>
    </submittedName>
</protein>
<dbReference type="EMBL" id="JABANO010027402">
    <property type="protein sequence ID" value="KAF4716897.1"/>
    <property type="molecule type" value="Genomic_DNA"/>
</dbReference>
<dbReference type="AlphaFoldDB" id="A0A7J6R8M0"/>
<reference evidence="1 2" key="1">
    <citation type="submission" date="2020-04" db="EMBL/GenBank/DDBJ databases">
        <title>Perkinsus olseni comparative genomics.</title>
        <authorList>
            <person name="Bogema D.R."/>
        </authorList>
    </citation>
    <scope>NUCLEOTIDE SEQUENCE [LARGE SCALE GENOMIC DNA]</scope>
    <source>
        <strain evidence="1 2">ATCC PRA-207</strain>
    </source>
</reference>
<comment type="caution">
    <text evidence="1">The sequence shown here is derived from an EMBL/GenBank/DDBJ whole genome shotgun (WGS) entry which is preliminary data.</text>
</comment>
<proteinExistence type="predicted"/>